<gene>
    <name evidence="1" type="ORF">METZ01_LOCUS111747</name>
</gene>
<evidence type="ECO:0000313" key="1">
    <source>
        <dbReference type="EMBL" id="SVA58893.1"/>
    </source>
</evidence>
<accession>A0A381X3R3</accession>
<proteinExistence type="predicted"/>
<name>A0A381X3R3_9ZZZZ</name>
<organism evidence="1">
    <name type="scientific">marine metagenome</name>
    <dbReference type="NCBI Taxonomy" id="408172"/>
    <lineage>
        <taxon>unclassified sequences</taxon>
        <taxon>metagenomes</taxon>
        <taxon>ecological metagenomes</taxon>
    </lineage>
</organism>
<feature type="non-terminal residue" evidence="1">
    <location>
        <position position="1"/>
    </location>
</feature>
<feature type="non-terminal residue" evidence="1">
    <location>
        <position position="38"/>
    </location>
</feature>
<sequence length="38" mass="3856">SGSSATTGSCCDHTCSTAICLPVGHRRYPASPSDIGEM</sequence>
<protein>
    <submittedName>
        <fullName evidence="1">Uncharacterized protein</fullName>
    </submittedName>
</protein>
<dbReference type="EMBL" id="UINC01013667">
    <property type="protein sequence ID" value="SVA58893.1"/>
    <property type="molecule type" value="Genomic_DNA"/>
</dbReference>
<dbReference type="AlphaFoldDB" id="A0A381X3R3"/>
<reference evidence="1" key="1">
    <citation type="submission" date="2018-05" db="EMBL/GenBank/DDBJ databases">
        <authorList>
            <person name="Lanie J.A."/>
            <person name="Ng W.-L."/>
            <person name="Kazmierczak K.M."/>
            <person name="Andrzejewski T.M."/>
            <person name="Davidsen T.M."/>
            <person name="Wayne K.J."/>
            <person name="Tettelin H."/>
            <person name="Glass J.I."/>
            <person name="Rusch D."/>
            <person name="Podicherti R."/>
            <person name="Tsui H.-C.T."/>
            <person name="Winkler M.E."/>
        </authorList>
    </citation>
    <scope>NUCLEOTIDE SEQUENCE</scope>
</reference>